<dbReference type="InterPro" id="IPR045793">
    <property type="entry name" value="PcRGLX/YetA-like"/>
</dbReference>
<dbReference type="InterPro" id="IPR048330">
    <property type="entry name" value="PcRGLX/YetA_2nd"/>
</dbReference>
<keyword evidence="5" id="KW-1185">Reference proteome</keyword>
<feature type="domain" description="PcRGLX/YetA-like central beta-sandwich" evidence="3">
    <location>
        <begin position="228"/>
        <end position="345"/>
    </location>
</feature>
<organism evidence="4 5">
    <name type="scientific">Myxococcus fulvus</name>
    <dbReference type="NCBI Taxonomy" id="33"/>
    <lineage>
        <taxon>Bacteria</taxon>
        <taxon>Pseudomonadati</taxon>
        <taxon>Myxococcota</taxon>
        <taxon>Myxococcia</taxon>
        <taxon>Myxococcales</taxon>
        <taxon>Cystobacterineae</taxon>
        <taxon>Myxococcaceae</taxon>
        <taxon>Myxococcus</taxon>
    </lineage>
</organism>
<dbReference type="InterPro" id="IPR048329">
    <property type="entry name" value="PcRGLX_1st"/>
</dbReference>
<feature type="domain" description="Bacterial repeat" evidence="1">
    <location>
        <begin position="66"/>
        <end position="121"/>
    </location>
</feature>
<proteinExistence type="predicted"/>
<dbReference type="InterPro" id="IPR044060">
    <property type="entry name" value="Bacterial_rp_domain"/>
</dbReference>
<dbReference type="Proteomes" id="UP000183760">
    <property type="component" value="Unassembled WGS sequence"/>
</dbReference>
<sequence length="980" mass="106248">MTTPTLRENWRSLLFAAVFLLGCTSDTPAPSGGPPGEGDDTTVQLTLTRLGAGTITSNPTAISCGGTCLASFAKGSSVTLTATPDSGYSFGGWSGGGCTGTAACTLTLDADITVQGSFTPVTVAGTQYIALTLASGPASDKAPVRTGVPFPKGALSNLAELRLETGDGTQEVPAQFDAISRWPDGSIKVALVHLVADLGASRAYRVAYGPGVARAALPRDVAISGTPSTELTVDTGPVKFAVNNKGVLTRLWRDTNANGSFETGEQLLDGGDLFMVNAYDNQEYTAGAATDAVVTVEETGPLRAVIKAQGSLTNAAGTKLIKYLVRYYAHQGSDKVDLEVSVIDDRLEPNVQTNPTSFAIAAKALGLRWTYLSDSAADYRFGGESGAAHAAKVSGEHYLLQKGEFTFDNGVDLGHTFNYGGVGTGAKAAGWVALDSGNRHLALMVRDFWQQFPGELSVNGNTLTASLFPARGGTAETSQPALSGTRYHRAQSMYFTRQGGAKTYQLRLAASTSLSTTSALHAANDSYQRHRLELTATPAWYTASGVFGDLTPTPQLSSNKGYDNVLMRDIYERSIEQSDGNATMFGWRDYGDRLRAGWALQTNGVYVPSFYNDTHVGANNFLTQFLRSGDARWFHLGEISTRHFMDIDVSHGPRAGYWSTGNTPQPAGEVHAINHENIDHQVRNLHWGHAHVSGLSNLYLLTGDKRSLDVLTEIAQWWKFVSPYFFKRPFKFADRYREAERDYGWPLYVMNEYVRVTGDATYHKDVAGNLAAYLIEWFRTPSNHVGYDPATNTVSNTVLGVNDATQGTGYWTMTKMDNNAGFNATGTNPWMAGAFMGNLIKFHQADLEFAAAGKPSGVSHAQMVDMLLQGMNYVVKYGYDSNRKFFVYSEAQRGNNGGDHHILYPLAYLDRLYKQELAAGRIANPAWFDTQSTWGPLATRRHDELQNQTVGTFTQAYGFYGYEIVYPADFFTVMKATSSP</sequence>
<name>A0ABY1C4N8_MYXFU</name>
<dbReference type="Pfam" id="PF18998">
    <property type="entry name" value="Flg_new_2"/>
    <property type="match status" value="1"/>
</dbReference>
<evidence type="ECO:0000313" key="4">
    <source>
        <dbReference type="EMBL" id="SET65337.1"/>
    </source>
</evidence>
<reference evidence="4 5" key="1">
    <citation type="submission" date="2016-10" db="EMBL/GenBank/DDBJ databases">
        <authorList>
            <person name="Varghese N."/>
            <person name="Submissions S."/>
        </authorList>
    </citation>
    <scope>NUCLEOTIDE SEQUENCE [LARGE SCALE GENOMIC DNA]</scope>
    <source>
        <strain evidence="4 5">DSM 16525</strain>
    </source>
</reference>
<gene>
    <name evidence="4" type="ORF">SAMN05443572_1021026</name>
</gene>
<evidence type="ECO:0000313" key="5">
    <source>
        <dbReference type="Proteomes" id="UP000183760"/>
    </source>
</evidence>
<evidence type="ECO:0000259" key="3">
    <source>
        <dbReference type="Pfam" id="PF21345"/>
    </source>
</evidence>
<dbReference type="Pfam" id="PF19501">
    <property type="entry name" value="PcRGLX_1st"/>
    <property type="match status" value="1"/>
</dbReference>
<accession>A0ABY1C4N8</accession>
<dbReference type="PANTHER" id="PTHR40081:SF1">
    <property type="entry name" value="TAT PATHWAY SIGNAL SEQUENCE DOMAIN PROTEIN"/>
    <property type="match status" value="1"/>
</dbReference>
<dbReference type="EMBL" id="FOIB01000002">
    <property type="protein sequence ID" value="SET65337.1"/>
    <property type="molecule type" value="Genomic_DNA"/>
</dbReference>
<evidence type="ECO:0008006" key="6">
    <source>
        <dbReference type="Google" id="ProtNLM"/>
    </source>
</evidence>
<dbReference type="PANTHER" id="PTHR40081">
    <property type="entry name" value="CONCANAVALIN A-LIKE LECTIN/GLUCANASE"/>
    <property type="match status" value="1"/>
</dbReference>
<comment type="caution">
    <text evidence="4">The sequence shown here is derived from an EMBL/GenBank/DDBJ whole genome shotgun (WGS) entry which is preliminary data.</text>
</comment>
<evidence type="ECO:0000259" key="2">
    <source>
        <dbReference type="Pfam" id="PF19501"/>
    </source>
</evidence>
<dbReference type="PROSITE" id="PS51257">
    <property type="entry name" value="PROKAR_LIPOPROTEIN"/>
    <property type="match status" value="1"/>
</dbReference>
<protein>
    <recommendedName>
        <fullName evidence="6">Bacterial repeat domain-containing protein</fullName>
    </recommendedName>
</protein>
<dbReference type="Pfam" id="PF21345">
    <property type="entry name" value="PcRGLX_2nd"/>
    <property type="match status" value="1"/>
</dbReference>
<feature type="domain" description="PcRGLX/YetA-like N-terminal RIFT barrel" evidence="2">
    <location>
        <begin position="142"/>
        <end position="196"/>
    </location>
</feature>
<evidence type="ECO:0000259" key="1">
    <source>
        <dbReference type="Pfam" id="PF18998"/>
    </source>
</evidence>